<feature type="compositionally biased region" description="Basic residues" evidence="1">
    <location>
        <begin position="876"/>
        <end position="887"/>
    </location>
</feature>
<feature type="compositionally biased region" description="Polar residues" evidence="1">
    <location>
        <begin position="743"/>
        <end position="753"/>
    </location>
</feature>
<feature type="region of interest" description="Disordered" evidence="1">
    <location>
        <begin position="854"/>
        <end position="888"/>
    </location>
</feature>
<accession>A0AAN8V5S7</accession>
<dbReference type="Pfam" id="PF05904">
    <property type="entry name" value="DUF863"/>
    <property type="match status" value="1"/>
</dbReference>
<comment type="caution">
    <text evidence="2">The sequence shown here is derived from an EMBL/GenBank/DDBJ whole genome shotgun (WGS) entry which is preliminary data.</text>
</comment>
<sequence length="1005" mass="111308">MSFKLAKYLGMGTKVQLKSYLPGFHSMRDLNESSSNETYPGYDVALLKQTMLKHEAIFKNQVYELHRLYRIQRDLMDEVKRKQMSKHRIPLQISSSSSVFASEMPSDDAHKWNIPGFSFASSRPSVSGSENTYSPYGSVKGRAQAVSIPFQNGGTSKDGEMFVSRPTKVRRKMFDLHLPANEYIDTEEGEHMGNGKVSEVSTFNGNKNFETAKGDYVKMLISGGQKNACEEDASRTESLPRESGLADLNEPIQVQEATTSASANLVGPVTCSSEMRQCDPAKLSSGFLGLPREHFQNSEHASISGTKKSTYVENRENGWLSYRPEIDLSKSYLDLNSQGFQSEKIALPIQGLLDKAQESPFTQNKGGLRGAAEISEKNHSLSNFNHLEPPAASRIPDSFPFIPASALPNTWAPSTSNWDSQTNKFSQKLSSNQTHAFPNSYLHMSESSSSPAEKHWAFRDKQQFSSNIRSDPSSHGNESFSRNGFCPRSSGSKELPIHFTSMPCGYLSNAFTSNVKSSKDLNLNEVLTTSSSHDVVSHHNLEMFDRQREQDDNSAVLPSLRPKLACDERTMEIRRDSKSAESKFLHELLGSHAHENNPERIIPGDCPSNNDIIGVPIFGKTHTFREDLPSLISRSPSIPHTSGGEHQRTVVIDINLPCDLEAMNSEKQLGSEIFSVQKDVDVNVSGLRNNIDLNLCLSDDETSVSVSGTKVKSMTGIDLEAPALPETEECAISKEEASRTQHDTSMQSPEQKANTAKDELAQIAAEAIVAISSFTHHNHVDDASCNQPESSIIDPLQWFVDVVSSFGDDLENKLKVDSRGKSNDNDCQGYSSDNSGYFESMTLKLKETNVEEYLSKPQVPESPRVEDPGANMVPTRPRKGPGRRGRQRRDFQRDILPGLASLSRHEVTEDLQTFGGLMRATGHSWHSGVARRNATRNGCGRGRRRSIGNAPTVEAVTTVCIPLMQQLNGMEMGLEDRSLTGWGKTTRRPRRQRCPAGNIPPIHLK</sequence>
<organism evidence="2 3">
    <name type="scientific">Dillenia turbinata</name>
    <dbReference type="NCBI Taxonomy" id="194707"/>
    <lineage>
        <taxon>Eukaryota</taxon>
        <taxon>Viridiplantae</taxon>
        <taxon>Streptophyta</taxon>
        <taxon>Embryophyta</taxon>
        <taxon>Tracheophyta</taxon>
        <taxon>Spermatophyta</taxon>
        <taxon>Magnoliopsida</taxon>
        <taxon>eudicotyledons</taxon>
        <taxon>Gunneridae</taxon>
        <taxon>Pentapetalae</taxon>
        <taxon>Dilleniales</taxon>
        <taxon>Dilleniaceae</taxon>
        <taxon>Dillenia</taxon>
    </lineage>
</organism>
<name>A0AAN8V5S7_9MAGN</name>
<dbReference type="EMBL" id="JBAMMX010000019">
    <property type="protein sequence ID" value="KAK6921958.1"/>
    <property type="molecule type" value="Genomic_DNA"/>
</dbReference>
<reference evidence="2 3" key="1">
    <citation type="submission" date="2023-12" db="EMBL/GenBank/DDBJ databases">
        <title>A high-quality genome assembly for Dillenia turbinata (Dilleniales).</title>
        <authorList>
            <person name="Chanderbali A."/>
        </authorList>
    </citation>
    <scope>NUCLEOTIDE SEQUENCE [LARGE SCALE GENOMIC DNA]</scope>
    <source>
        <strain evidence="2">LSX21</strain>
        <tissue evidence="2">Leaf</tissue>
    </source>
</reference>
<proteinExistence type="predicted"/>
<dbReference type="PANTHER" id="PTHR33167">
    <property type="entry name" value="TRANSCRIPTION FACTOR, PUTATIVE (DUF863)-RELATED"/>
    <property type="match status" value="1"/>
</dbReference>
<feature type="region of interest" description="Disordered" evidence="1">
    <location>
        <begin position="980"/>
        <end position="1005"/>
    </location>
</feature>
<feature type="region of interest" description="Disordered" evidence="1">
    <location>
        <begin position="466"/>
        <end position="485"/>
    </location>
</feature>
<keyword evidence="3" id="KW-1185">Reference proteome</keyword>
<evidence type="ECO:0000313" key="2">
    <source>
        <dbReference type="EMBL" id="KAK6921958.1"/>
    </source>
</evidence>
<gene>
    <name evidence="2" type="ORF">RJ641_012465</name>
</gene>
<dbReference type="PANTHER" id="PTHR33167:SF4">
    <property type="entry name" value="TRANSCRIPTION FACTOR, PUTATIVE (DUF863)-RELATED"/>
    <property type="match status" value="1"/>
</dbReference>
<dbReference type="AlphaFoldDB" id="A0AAN8V5S7"/>
<dbReference type="Proteomes" id="UP001370490">
    <property type="component" value="Unassembled WGS sequence"/>
</dbReference>
<evidence type="ECO:0000313" key="3">
    <source>
        <dbReference type="Proteomes" id="UP001370490"/>
    </source>
</evidence>
<evidence type="ECO:0000256" key="1">
    <source>
        <dbReference type="SAM" id="MobiDB-lite"/>
    </source>
</evidence>
<feature type="compositionally biased region" description="Polar residues" evidence="1">
    <location>
        <begin position="466"/>
        <end position="482"/>
    </location>
</feature>
<protein>
    <submittedName>
        <fullName evidence="2">Uncharacterized protein</fullName>
    </submittedName>
</protein>
<feature type="region of interest" description="Disordered" evidence="1">
    <location>
        <begin position="734"/>
        <end position="753"/>
    </location>
</feature>
<dbReference type="InterPro" id="IPR008581">
    <property type="entry name" value="DUF863_pln"/>
</dbReference>